<evidence type="ECO:0000313" key="3">
    <source>
        <dbReference type="Proteomes" id="UP001206483"/>
    </source>
</evidence>
<keyword evidence="3" id="KW-1185">Reference proteome</keyword>
<dbReference type="Proteomes" id="UP001206483">
    <property type="component" value="Unassembled WGS sequence"/>
</dbReference>
<evidence type="ECO:0000313" key="2">
    <source>
        <dbReference type="EMBL" id="MCP2311683.1"/>
    </source>
</evidence>
<dbReference type="RefSeq" id="WP_253800265.1">
    <property type="nucleotide sequence ID" value="NZ_BAAAUB010000002.1"/>
</dbReference>
<accession>A0ABT1J3G5</accession>
<gene>
    <name evidence="2" type="ORF">FHR36_004846</name>
</gene>
<proteinExistence type="predicted"/>
<evidence type="ECO:0008006" key="4">
    <source>
        <dbReference type="Google" id="ProtNLM"/>
    </source>
</evidence>
<feature type="compositionally biased region" description="Basic and acidic residues" evidence="1">
    <location>
        <begin position="63"/>
        <end position="72"/>
    </location>
</feature>
<comment type="caution">
    <text evidence="2">The sequence shown here is derived from an EMBL/GenBank/DDBJ whole genome shotgun (WGS) entry which is preliminary data.</text>
</comment>
<reference evidence="2 3" key="1">
    <citation type="submission" date="2022-06" db="EMBL/GenBank/DDBJ databases">
        <title>Sequencing the genomes of 1000 actinobacteria strains.</title>
        <authorList>
            <person name="Klenk H.-P."/>
        </authorList>
    </citation>
    <scope>NUCLEOTIDE SEQUENCE [LARGE SCALE GENOMIC DNA]</scope>
    <source>
        <strain evidence="2 3">DSM 41656</strain>
    </source>
</reference>
<name>A0ABT1J3G5_9ACTN</name>
<sequence length="72" mass="7435">MPRGVITRYDPMSGTGVITADDGRTYPFRLADVAPGSRPPTRGGGAGAPGPDGAGRALAFPRPTHDNDNDKD</sequence>
<feature type="region of interest" description="Disordered" evidence="1">
    <location>
        <begin position="32"/>
        <end position="72"/>
    </location>
</feature>
<organism evidence="2 3">
    <name type="scientific">Kitasatospora paracochleata</name>
    <dbReference type="NCBI Taxonomy" id="58354"/>
    <lineage>
        <taxon>Bacteria</taxon>
        <taxon>Bacillati</taxon>
        <taxon>Actinomycetota</taxon>
        <taxon>Actinomycetes</taxon>
        <taxon>Kitasatosporales</taxon>
        <taxon>Streptomycetaceae</taxon>
        <taxon>Kitasatospora</taxon>
    </lineage>
</organism>
<evidence type="ECO:0000256" key="1">
    <source>
        <dbReference type="SAM" id="MobiDB-lite"/>
    </source>
</evidence>
<protein>
    <recommendedName>
        <fullName evidence="4">Cold-shock protein</fullName>
    </recommendedName>
</protein>
<dbReference type="EMBL" id="JAMZDX010000004">
    <property type="protein sequence ID" value="MCP2311683.1"/>
    <property type="molecule type" value="Genomic_DNA"/>
</dbReference>
<feature type="compositionally biased region" description="Gly residues" evidence="1">
    <location>
        <begin position="42"/>
        <end position="53"/>
    </location>
</feature>